<comment type="caution">
    <text evidence="1">The sequence shown here is derived from an EMBL/GenBank/DDBJ whole genome shotgun (WGS) entry which is preliminary data.</text>
</comment>
<accession>A0A2W5KJ57</accession>
<protein>
    <submittedName>
        <fullName evidence="1">Uncharacterized protein</fullName>
    </submittedName>
</protein>
<dbReference type="EMBL" id="QFPN01000005">
    <property type="protein sequence ID" value="PZQ14925.1"/>
    <property type="molecule type" value="Genomic_DNA"/>
</dbReference>
<proteinExistence type="predicted"/>
<name>A0A2W5KJ57_ANCNO</name>
<evidence type="ECO:0000313" key="1">
    <source>
        <dbReference type="EMBL" id="PZQ14925.1"/>
    </source>
</evidence>
<gene>
    <name evidence="1" type="ORF">DI565_10785</name>
</gene>
<organism evidence="1 2">
    <name type="scientific">Ancylobacter novellus</name>
    <name type="common">Thiobacillus novellus</name>
    <dbReference type="NCBI Taxonomy" id="921"/>
    <lineage>
        <taxon>Bacteria</taxon>
        <taxon>Pseudomonadati</taxon>
        <taxon>Pseudomonadota</taxon>
        <taxon>Alphaproteobacteria</taxon>
        <taxon>Hyphomicrobiales</taxon>
        <taxon>Xanthobacteraceae</taxon>
        <taxon>Ancylobacter</taxon>
    </lineage>
</organism>
<dbReference type="Proteomes" id="UP000249577">
    <property type="component" value="Unassembled WGS sequence"/>
</dbReference>
<sequence>MKRAFAIAGATLLAVAVAAIAFGPHLIQRYAESKVDQALARMRVQTTSVVNRGAVTVDLSNRALTIRDLGIESAGREQRIGVASLTIVRPREAGRLLTAERVIFEDVTVKSAGETITVPRIEIDNYSGPERGLTATPGIGRNARTQADLIHMVSLERAVAPVVLVTGDDTALRRTLRNVAINRVAKGLVESATVDGVALQVPYISPEQSPETSSMTVSAGPLVYQGVDLPTLWRFYAGDGAGDRQPFLKSGVVANVQSVTTLRPGGEIRASWRRLTVDGVTVRPLGFPVTTFDPFATKLRVGEAVTPAEVRQQLLFGADGLRAIAFDRVAIEGAKLEIAREDELRRSLDVASAEIGPYAEGRLGAVKAQGVDYRAGDLIRLSLKSAALSGFDATGLLGYADRIGRDEALLTMRPTAVDVVRYAPRLSGAEATGLAFSGPAGGMTAAAVRVEANAPAEEVPQHVAFTLDDLDAHPAPGSWGAKTLSQMRLGALTGGLSFALTLDPTKKTLSLNRFDYRFEQLGSLTATGEMSSVDPLLAVATGADFVDKFSAIELGMFKLTFADDGAVETILRRTADAARTPVELYREEVARDAQEQIFRLFGPPAENSAESAARFIRDPRRVEVVVTPRGTSPTLLNLIRAFDLGPAGIAQVIDLSVLYKR</sequence>
<dbReference type="AlphaFoldDB" id="A0A2W5KJ57"/>
<evidence type="ECO:0000313" key="2">
    <source>
        <dbReference type="Proteomes" id="UP000249577"/>
    </source>
</evidence>
<reference evidence="1 2" key="1">
    <citation type="submission" date="2017-08" db="EMBL/GenBank/DDBJ databases">
        <title>Infants hospitalized years apart are colonized by the same room-sourced microbial strains.</title>
        <authorList>
            <person name="Brooks B."/>
            <person name="Olm M.R."/>
            <person name="Firek B.A."/>
            <person name="Baker R."/>
            <person name="Thomas B.C."/>
            <person name="Morowitz M.J."/>
            <person name="Banfield J.F."/>
        </authorList>
    </citation>
    <scope>NUCLEOTIDE SEQUENCE [LARGE SCALE GENOMIC DNA]</scope>
    <source>
        <strain evidence="1">S2_005_003_R2_43</strain>
    </source>
</reference>